<dbReference type="Proteomes" id="UP000321386">
    <property type="component" value="Unassembled WGS sequence"/>
</dbReference>
<proteinExistence type="predicted"/>
<dbReference type="RefSeq" id="WP_146806256.1">
    <property type="nucleotide sequence ID" value="NZ_BJUA01000007.1"/>
</dbReference>
<feature type="transmembrane region" description="Helical" evidence="2">
    <location>
        <begin position="33"/>
        <end position="51"/>
    </location>
</feature>
<keyword evidence="2" id="KW-0812">Transmembrane</keyword>
<feature type="region of interest" description="Disordered" evidence="1">
    <location>
        <begin position="121"/>
        <end position="159"/>
    </location>
</feature>
<accession>A0A510UTW6</accession>
<keyword evidence="4" id="KW-1185">Reference proteome</keyword>
<comment type="caution">
    <text evidence="3">The sequence shown here is derived from an EMBL/GenBank/DDBJ whole genome shotgun (WGS) entry which is preliminary data.</text>
</comment>
<dbReference type="OrthoDB" id="3232343at2"/>
<dbReference type="AlphaFoldDB" id="A0A510UTW6"/>
<protein>
    <submittedName>
        <fullName evidence="3">Uncharacterized protein</fullName>
    </submittedName>
</protein>
<feature type="transmembrane region" description="Helical" evidence="2">
    <location>
        <begin position="96"/>
        <end position="115"/>
    </location>
</feature>
<evidence type="ECO:0000313" key="3">
    <source>
        <dbReference type="EMBL" id="GEK18009.1"/>
    </source>
</evidence>
<keyword evidence="2" id="KW-0472">Membrane</keyword>
<evidence type="ECO:0000256" key="1">
    <source>
        <dbReference type="SAM" id="MobiDB-lite"/>
    </source>
</evidence>
<evidence type="ECO:0000313" key="4">
    <source>
        <dbReference type="Proteomes" id="UP000321386"/>
    </source>
</evidence>
<organism evidence="3 4">
    <name type="scientific">Cellulomonas persica</name>
    <dbReference type="NCBI Taxonomy" id="76861"/>
    <lineage>
        <taxon>Bacteria</taxon>
        <taxon>Bacillati</taxon>
        <taxon>Actinomycetota</taxon>
        <taxon>Actinomycetes</taxon>
        <taxon>Micrococcales</taxon>
        <taxon>Cellulomonadaceae</taxon>
        <taxon>Cellulomonas</taxon>
    </lineage>
</organism>
<feature type="compositionally biased region" description="Basic and acidic residues" evidence="1">
    <location>
        <begin position="121"/>
        <end position="130"/>
    </location>
</feature>
<dbReference type="EMBL" id="BJUA01000007">
    <property type="protein sequence ID" value="GEK18009.1"/>
    <property type="molecule type" value="Genomic_DNA"/>
</dbReference>
<evidence type="ECO:0000256" key="2">
    <source>
        <dbReference type="SAM" id="Phobius"/>
    </source>
</evidence>
<reference evidence="3 4" key="1">
    <citation type="submission" date="2019-07" db="EMBL/GenBank/DDBJ databases">
        <title>Whole genome shotgun sequence of Cellulomonas persica NBRC 101101.</title>
        <authorList>
            <person name="Hosoyama A."/>
            <person name="Uohara A."/>
            <person name="Ohji S."/>
            <person name="Ichikawa N."/>
        </authorList>
    </citation>
    <scope>NUCLEOTIDE SEQUENCE [LARGE SCALE GENOMIC DNA]</scope>
    <source>
        <strain evidence="3 4">NBRC 101101</strain>
    </source>
</reference>
<keyword evidence="2" id="KW-1133">Transmembrane helix</keyword>
<name>A0A510UTW6_9CELL</name>
<gene>
    <name evidence="3" type="ORF">CPE01_17420</name>
</gene>
<feature type="transmembrane region" description="Helical" evidence="2">
    <location>
        <begin position="9"/>
        <end position="27"/>
    </location>
</feature>
<sequence length="159" mass="16428">MQSLTPQTFVRALVAFVLGLVVGALGTVVHRGLVPWGLLAALGLVLAALVMVRAWGGWIPFVGMAGGLILAIQVLSQTGPGGDVLVPVGDNVNTPWIGGVWIGGAILMVVLAGLAPRRWFDDTPRPPREPRRPRRPEVAAPDASGPTADGPGARPDGLA</sequence>
<feature type="transmembrane region" description="Helical" evidence="2">
    <location>
        <begin position="58"/>
        <end position="76"/>
    </location>
</feature>